<dbReference type="CDD" id="cd00028">
    <property type="entry name" value="B_lectin"/>
    <property type="match status" value="1"/>
</dbReference>
<organism evidence="6 7">
    <name type="scientific">Ricinus communis</name>
    <name type="common">Castor bean</name>
    <dbReference type="NCBI Taxonomy" id="3988"/>
    <lineage>
        <taxon>Eukaryota</taxon>
        <taxon>Viridiplantae</taxon>
        <taxon>Streptophyta</taxon>
        <taxon>Embryophyta</taxon>
        <taxon>Tracheophyta</taxon>
        <taxon>Spermatophyta</taxon>
        <taxon>Magnoliopsida</taxon>
        <taxon>eudicotyledons</taxon>
        <taxon>Gunneridae</taxon>
        <taxon>Pentapetalae</taxon>
        <taxon>rosids</taxon>
        <taxon>fabids</taxon>
        <taxon>Malpighiales</taxon>
        <taxon>Euphorbiaceae</taxon>
        <taxon>Acalyphoideae</taxon>
        <taxon>Acalypheae</taxon>
        <taxon>Ricinus</taxon>
    </lineage>
</organism>
<dbReference type="InParanoid" id="B9T1A4"/>
<dbReference type="Pfam" id="PF01453">
    <property type="entry name" value="B_lectin"/>
    <property type="match status" value="1"/>
</dbReference>
<accession>B9T1A4</accession>
<dbReference type="AlphaFoldDB" id="B9T1A4"/>
<feature type="signal peptide" evidence="4">
    <location>
        <begin position="1"/>
        <end position="20"/>
    </location>
</feature>
<gene>
    <name evidence="6" type="ORF">RCOM_0164060</name>
</gene>
<evidence type="ECO:0000256" key="2">
    <source>
        <dbReference type="ARBA" id="ARBA00023157"/>
    </source>
</evidence>
<dbReference type="SMART" id="SM00108">
    <property type="entry name" value="B_lectin"/>
    <property type="match status" value="1"/>
</dbReference>
<dbReference type="InterPro" id="IPR036426">
    <property type="entry name" value="Bulb-type_lectin_dom_sf"/>
</dbReference>
<reference evidence="7" key="1">
    <citation type="journal article" date="2010" name="Nat. Biotechnol.">
        <title>Draft genome sequence of the oilseed species Ricinus communis.</title>
        <authorList>
            <person name="Chan A.P."/>
            <person name="Crabtree J."/>
            <person name="Zhao Q."/>
            <person name="Lorenzi H."/>
            <person name="Orvis J."/>
            <person name="Puiu D."/>
            <person name="Melake-Berhan A."/>
            <person name="Jones K.M."/>
            <person name="Redman J."/>
            <person name="Chen G."/>
            <person name="Cahoon E.B."/>
            <person name="Gedil M."/>
            <person name="Stanke M."/>
            <person name="Haas B.J."/>
            <person name="Wortman J.R."/>
            <person name="Fraser-Liggett C.M."/>
            <person name="Ravel J."/>
            <person name="Rabinowicz P.D."/>
        </authorList>
    </citation>
    <scope>NUCLEOTIDE SEQUENCE [LARGE SCALE GENOMIC DNA]</scope>
    <source>
        <strain evidence="7">cv. Hale</strain>
    </source>
</reference>
<evidence type="ECO:0000256" key="4">
    <source>
        <dbReference type="SAM" id="SignalP"/>
    </source>
</evidence>
<feature type="chain" id="PRO_5002891860" evidence="4">
    <location>
        <begin position="21"/>
        <end position="257"/>
    </location>
</feature>
<dbReference type="EMBL" id="EQ974330">
    <property type="protein sequence ID" value="EEF30362.1"/>
    <property type="molecule type" value="Genomic_DNA"/>
</dbReference>
<dbReference type="PROSITE" id="PS50927">
    <property type="entry name" value="BULB_LECTIN"/>
    <property type="match status" value="1"/>
</dbReference>
<proteinExistence type="predicted"/>
<evidence type="ECO:0000313" key="6">
    <source>
        <dbReference type="EMBL" id="EEF30362.1"/>
    </source>
</evidence>
<dbReference type="PANTHER" id="PTHR32444">
    <property type="entry name" value="BULB-TYPE LECTIN DOMAIN-CONTAINING PROTEIN"/>
    <property type="match status" value="1"/>
</dbReference>
<evidence type="ECO:0000256" key="1">
    <source>
        <dbReference type="ARBA" id="ARBA00022729"/>
    </source>
</evidence>
<dbReference type="PANTHER" id="PTHR32444:SF10">
    <property type="entry name" value="CURCULIN-LIKE (MANNOSE-BINDING) LECTIN FAMILY PROTEIN-RELATED"/>
    <property type="match status" value="1"/>
</dbReference>
<keyword evidence="2" id="KW-1015">Disulfide bond</keyword>
<dbReference type="InterPro" id="IPR001480">
    <property type="entry name" value="Bulb-type_lectin_dom"/>
</dbReference>
<sequence>MSSRFHLLFLFTVIVFQAQALVPKDKTFEYVNNDVFGHYPQEYDASYRFTGLLNRPFKLCFYNTTSNAFTLALGLGTQKEATPMNWVWEANRGNPVGENAKLTFETDGNLVLTHSDGRIAWQTNTVNRGVVGLEILPNGNMVLYDKKGKFIWQSFDYPTDTLLVGQSLRLGATTKLVSRASQKENVNGPYSLVMDAKTLALYYKSPNSPIPFQYFSFSFWATVMEVDGPLQSVTLESNLTLSFQGAHSSSRESAILE</sequence>
<keyword evidence="7" id="KW-1185">Reference proteome</keyword>
<name>B9T1A4_RICCO</name>
<dbReference type="Proteomes" id="UP000008311">
    <property type="component" value="Unassembled WGS sequence"/>
</dbReference>
<feature type="domain" description="Bulb-type lectin" evidence="5">
    <location>
        <begin position="32"/>
        <end position="156"/>
    </location>
</feature>
<dbReference type="SUPFAM" id="SSF51110">
    <property type="entry name" value="alpha-D-mannose-specific plant lectins"/>
    <property type="match status" value="1"/>
</dbReference>
<dbReference type="eggNOG" id="ENOG502QWJD">
    <property type="taxonomic scope" value="Eukaryota"/>
</dbReference>
<dbReference type="STRING" id="3988.B9T1A4"/>
<keyword evidence="1 4" id="KW-0732">Signal</keyword>
<evidence type="ECO:0000259" key="5">
    <source>
        <dbReference type="PROSITE" id="PS50927"/>
    </source>
</evidence>
<keyword evidence="3" id="KW-0325">Glycoprotein</keyword>
<evidence type="ECO:0000256" key="3">
    <source>
        <dbReference type="ARBA" id="ARBA00023180"/>
    </source>
</evidence>
<dbReference type="Gene3D" id="2.90.10.10">
    <property type="entry name" value="Bulb-type lectin domain"/>
    <property type="match status" value="1"/>
</dbReference>
<protein>
    <submittedName>
        <fullName evidence="6">Epidermis-specific secreted glycoprotein EP1, putative</fullName>
    </submittedName>
</protein>
<evidence type="ECO:0000313" key="7">
    <source>
        <dbReference type="Proteomes" id="UP000008311"/>
    </source>
</evidence>